<evidence type="ECO:0000259" key="8">
    <source>
        <dbReference type="PROSITE" id="PS50928"/>
    </source>
</evidence>
<dbReference type="PANTHER" id="PTHR43744:SF8">
    <property type="entry name" value="SN-GLYCEROL-3-PHOSPHATE TRANSPORT SYSTEM PERMEASE PROTEIN UGPE"/>
    <property type="match status" value="1"/>
</dbReference>
<dbReference type="EMBL" id="LMUA01000014">
    <property type="protein sequence ID" value="KUE75969.1"/>
    <property type="molecule type" value="Genomic_DNA"/>
</dbReference>
<keyword evidence="2 7" id="KW-0813">Transport</keyword>
<comment type="caution">
    <text evidence="9">The sequence shown here is derived from an EMBL/GenBank/DDBJ whole genome shotgun (WGS) entry which is preliminary data.</text>
</comment>
<gene>
    <name evidence="9" type="ORF">ASJ35_11335</name>
</gene>
<feature type="transmembrane region" description="Helical" evidence="7">
    <location>
        <begin position="270"/>
        <end position="291"/>
    </location>
</feature>
<comment type="similarity">
    <text evidence="7">Belongs to the binding-protein-dependent transport system permease family.</text>
</comment>
<feature type="domain" description="ABC transmembrane type-1" evidence="8">
    <location>
        <begin position="100"/>
        <end position="291"/>
    </location>
</feature>
<feature type="transmembrane region" description="Helical" evidence="7">
    <location>
        <begin position="171"/>
        <end position="189"/>
    </location>
</feature>
<dbReference type="InterPro" id="IPR000515">
    <property type="entry name" value="MetI-like"/>
</dbReference>
<dbReference type="Gene3D" id="1.10.3720.10">
    <property type="entry name" value="MetI-like"/>
    <property type="match status" value="1"/>
</dbReference>
<evidence type="ECO:0000256" key="4">
    <source>
        <dbReference type="ARBA" id="ARBA00022692"/>
    </source>
</evidence>
<sequence length="307" mass="35377">MKEPTTAWTKAYLPKEIRDKEKFLLWVKVKKRLLYCGKILNYLLLIGVGLLFVYPFAWMFSMSLRPLIEALSFDPNLWVSDPQWSNYIYAWNQAQLSHYVGNSVKYSILVIGLQYFTIIPAAYGFAMMEFRGKKFLWSTKFLGMMLPAEATLIPVYFFYSKMGLVDNWFGLILPSLFSMFGIYMFMGAFKQVPREVIEAARMDHAKNRTIMLKVMLPMIAPVLVTHLITSFISNWNEYYWVLVMTNTQAIRTLPVALRGLLQVEEGVPEWNVAMAGTMIQLAPILLMYIFASGKIKTAMVGNKKGKL</sequence>
<evidence type="ECO:0000313" key="10">
    <source>
        <dbReference type="Proteomes" id="UP000053433"/>
    </source>
</evidence>
<dbReference type="RefSeq" id="WP_058723359.1">
    <property type="nucleotide sequence ID" value="NZ_CAUBPW010000044.1"/>
</dbReference>
<keyword evidence="5 7" id="KW-1133">Transmembrane helix</keyword>
<accession>A0A0W7TQ68</accession>
<dbReference type="GO" id="GO:0055085">
    <property type="term" value="P:transmembrane transport"/>
    <property type="evidence" value="ECO:0007669"/>
    <property type="project" value="InterPro"/>
</dbReference>
<dbReference type="GO" id="GO:0005886">
    <property type="term" value="C:plasma membrane"/>
    <property type="evidence" value="ECO:0007669"/>
    <property type="project" value="UniProtKB-SubCell"/>
</dbReference>
<dbReference type="InterPro" id="IPR035906">
    <property type="entry name" value="MetI-like_sf"/>
</dbReference>
<feature type="transmembrane region" description="Helical" evidence="7">
    <location>
        <begin position="137"/>
        <end position="159"/>
    </location>
</feature>
<evidence type="ECO:0000313" key="9">
    <source>
        <dbReference type="EMBL" id="KUE75969.1"/>
    </source>
</evidence>
<feature type="transmembrane region" description="Helical" evidence="7">
    <location>
        <begin position="210"/>
        <end position="232"/>
    </location>
</feature>
<evidence type="ECO:0000256" key="3">
    <source>
        <dbReference type="ARBA" id="ARBA00022475"/>
    </source>
</evidence>
<keyword evidence="6 7" id="KW-0472">Membrane</keyword>
<reference evidence="9 10" key="1">
    <citation type="submission" date="2015-10" db="EMBL/GenBank/DDBJ databases">
        <title>A novel member of the family Ruminococcaceae isolated from human faeces.</title>
        <authorList>
            <person name="Shkoporov A.N."/>
            <person name="Chaplin A.V."/>
            <person name="Motuzova O.V."/>
            <person name="Kafarskaia L.I."/>
            <person name="Efimov B.A."/>
        </authorList>
    </citation>
    <scope>NUCLEOTIDE SEQUENCE [LARGE SCALE GENOMIC DNA]</scope>
    <source>
        <strain evidence="9 10">668</strain>
    </source>
</reference>
<evidence type="ECO:0000256" key="7">
    <source>
        <dbReference type="RuleBase" id="RU363032"/>
    </source>
</evidence>
<feature type="transmembrane region" description="Helical" evidence="7">
    <location>
        <begin position="39"/>
        <end position="60"/>
    </location>
</feature>
<dbReference type="Proteomes" id="UP000053433">
    <property type="component" value="Unassembled WGS sequence"/>
</dbReference>
<evidence type="ECO:0000256" key="6">
    <source>
        <dbReference type="ARBA" id="ARBA00023136"/>
    </source>
</evidence>
<dbReference type="PROSITE" id="PS50928">
    <property type="entry name" value="ABC_TM1"/>
    <property type="match status" value="1"/>
</dbReference>
<dbReference type="CDD" id="cd06261">
    <property type="entry name" value="TM_PBP2"/>
    <property type="match status" value="1"/>
</dbReference>
<keyword evidence="4 7" id="KW-0812">Transmembrane</keyword>
<dbReference type="AlphaFoldDB" id="A0A0W7TQ68"/>
<evidence type="ECO:0000256" key="1">
    <source>
        <dbReference type="ARBA" id="ARBA00004651"/>
    </source>
</evidence>
<dbReference type="SUPFAM" id="SSF161098">
    <property type="entry name" value="MetI-like"/>
    <property type="match status" value="1"/>
</dbReference>
<keyword evidence="3" id="KW-1003">Cell membrane</keyword>
<protein>
    <recommendedName>
        <fullName evidence="8">ABC transmembrane type-1 domain-containing protein</fullName>
    </recommendedName>
</protein>
<proteinExistence type="inferred from homology"/>
<evidence type="ECO:0000256" key="5">
    <source>
        <dbReference type="ARBA" id="ARBA00022989"/>
    </source>
</evidence>
<feature type="transmembrane region" description="Helical" evidence="7">
    <location>
        <begin position="106"/>
        <end position="125"/>
    </location>
</feature>
<name>A0A0W7TQ68_9FIRM</name>
<comment type="subcellular location">
    <subcellularLocation>
        <location evidence="1 7">Cell membrane</location>
        <topology evidence="1 7">Multi-pass membrane protein</topology>
    </subcellularLocation>
</comment>
<organism evidence="9 10">
    <name type="scientific">Ruthenibacterium lactatiformans</name>
    <dbReference type="NCBI Taxonomy" id="1550024"/>
    <lineage>
        <taxon>Bacteria</taxon>
        <taxon>Bacillati</taxon>
        <taxon>Bacillota</taxon>
        <taxon>Clostridia</taxon>
        <taxon>Eubacteriales</taxon>
        <taxon>Oscillospiraceae</taxon>
        <taxon>Ruthenibacterium</taxon>
    </lineage>
</organism>
<dbReference type="Pfam" id="PF00528">
    <property type="entry name" value="BPD_transp_1"/>
    <property type="match status" value="1"/>
</dbReference>
<evidence type="ECO:0000256" key="2">
    <source>
        <dbReference type="ARBA" id="ARBA00022448"/>
    </source>
</evidence>
<dbReference type="PANTHER" id="PTHR43744">
    <property type="entry name" value="ABC TRANSPORTER PERMEASE PROTEIN MG189-RELATED-RELATED"/>
    <property type="match status" value="1"/>
</dbReference>